<protein>
    <submittedName>
        <fullName evidence="2">Uncharacterized protein</fullName>
    </submittedName>
</protein>
<feature type="compositionally biased region" description="Pro residues" evidence="1">
    <location>
        <begin position="1"/>
        <end position="10"/>
    </location>
</feature>
<evidence type="ECO:0000313" key="3">
    <source>
        <dbReference type="Proteomes" id="UP001223390"/>
    </source>
</evidence>
<keyword evidence="3" id="KW-1185">Reference proteome</keyword>
<feature type="region of interest" description="Disordered" evidence="1">
    <location>
        <begin position="159"/>
        <end position="195"/>
    </location>
</feature>
<feature type="compositionally biased region" description="Low complexity" evidence="1">
    <location>
        <begin position="159"/>
        <end position="174"/>
    </location>
</feature>
<sequence length="261" mass="26499">MATPTAPPHPAVRAGERRRPAHPESGALAPRDPVLPSGRPLPARGRDCHALVVPLPAPVDAAALRRRLAGETPPPVPGAGDEKGIRLWETAVPAPAESALARERLHREALRPVRAGLSPVRATLLRHGGGTAQLVLVAARSAVPATELRRLADVATGRADAGAGAGGDSDVVAGPLGESGAADAELPSPAGAARGGRWAPVDWGLGDPDRHGVTSARALALPRGALDADLLLAAVALTLARYTGEAEAEVGLLDTRRASDG</sequence>
<proteinExistence type="predicted"/>
<dbReference type="EMBL" id="JASITI010000109">
    <property type="protein sequence ID" value="MDK9501349.1"/>
    <property type="molecule type" value="Genomic_DNA"/>
</dbReference>
<reference evidence="2 3" key="1">
    <citation type="submission" date="2023-05" db="EMBL/GenBank/DDBJ databases">
        <title>Sequencing and Assembly of Streptomyces sp. NP73.</title>
        <authorList>
            <person name="Konwar A.N."/>
            <person name="Saikia K."/>
            <person name="Thakur D."/>
        </authorList>
    </citation>
    <scope>NUCLEOTIDE SEQUENCE [LARGE SCALE GENOMIC DNA]</scope>
    <source>
        <strain evidence="2 3">NP73</strain>
    </source>
</reference>
<gene>
    <name evidence="2" type="ORF">QEZ40_000627</name>
</gene>
<evidence type="ECO:0000313" key="2">
    <source>
        <dbReference type="EMBL" id="MDK9501349.1"/>
    </source>
</evidence>
<feature type="region of interest" description="Disordered" evidence="1">
    <location>
        <begin position="1"/>
        <end position="45"/>
    </location>
</feature>
<evidence type="ECO:0000256" key="1">
    <source>
        <dbReference type="SAM" id="MobiDB-lite"/>
    </source>
</evidence>
<organism evidence="2 3">
    <name type="scientific">Streptomyces katrae</name>
    <dbReference type="NCBI Taxonomy" id="68223"/>
    <lineage>
        <taxon>Bacteria</taxon>
        <taxon>Bacillati</taxon>
        <taxon>Actinomycetota</taxon>
        <taxon>Actinomycetes</taxon>
        <taxon>Kitasatosporales</taxon>
        <taxon>Streptomycetaceae</taxon>
        <taxon>Streptomyces</taxon>
    </lineage>
</organism>
<name>A0ABT7H8E1_9ACTN</name>
<comment type="caution">
    <text evidence="2">The sequence shown here is derived from an EMBL/GenBank/DDBJ whole genome shotgun (WGS) entry which is preliminary data.</text>
</comment>
<dbReference type="Proteomes" id="UP001223390">
    <property type="component" value="Unassembled WGS sequence"/>
</dbReference>
<feature type="non-terminal residue" evidence="2">
    <location>
        <position position="261"/>
    </location>
</feature>
<accession>A0ABT7H8E1</accession>